<protein>
    <recommendedName>
        <fullName evidence="2">Chitin-binding type-4 domain-containing protein</fullName>
    </recommendedName>
</protein>
<feature type="signal peptide" evidence="1">
    <location>
        <begin position="1"/>
        <end position="18"/>
    </location>
</feature>
<proteinExistence type="predicted"/>
<sequence length="83" mass="9416">MRLLIVYLLAIPVALINSHGYVSSPPSRSYLCKTKANLDCDFVSYEPQSIEAKKNLLEAEHRREVYGRIASAGIQRFAKLDEF</sequence>
<evidence type="ECO:0000259" key="2">
    <source>
        <dbReference type="Pfam" id="PF03067"/>
    </source>
</evidence>
<evidence type="ECO:0000313" key="3">
    <source>
        <dbReference type="EMBL" id="KAK2574702.1"/>
    </source>
</evidence>
<reference evidence="3" key="2">
    <citation type="journal article" date="2023" name="Commun. Biol.">
        <title>Intrasexual cuticular hydrocarbon dimorphism in a wasp sheds light on hydrocarbon biosynthesis genes in Hymenoptera.</title>
        <authorList>
            <person name="Moris V.C."/>
            <person name="Podsiadlowski L."/>
            <person name="Martin S."/>
            <person name="Oeyen J.P."/>
            <person name="Donath A."/>
            <person name="Petersen M."/>
            <person name="Wilbrandt J."/>
            <person name="Misof B."/>
            <person name="Liedtke D."/>
            <person name="Thamm M."/>
            <person name="Scheiner R."/>
            <person name="Schmitt T."/>
            <person name="Niehuis O."/>
        </authorList>
    </citation>
    <scope>NUCLEOTIDE SEQUENCE</scope>
    <source>
        <strain evidence="3">GBR_01_08_01A</strain>
    </source>
</reference>
<dbReference type="Gene3D" id="2.70.50.50">
    <property type="entry name" value="chitin-binding protein cbp21"/>
    <property type="match status" value="1"/>
</dbReference>
<dbReference type="Pfam" id="PF03067">
    <property type="entry name" value="LPMO_10"/>
    <property type="match status" value="1"/>
</dbReference>
<dbReference type="Proteomes" id="UP001258017">
    <property type="component" value="Unassembled WGS sequence"/>
</dbReference>
<dbReference type="AlphaFoldDB" id="A0AAD9R7R8"/>
<name>A0AAD9R7R8_9HYME</name>
<feature type="domain" description="Chitin-binding type-4" evidence="2">
    <location>
        <begin position="19"/>
        <end position="82"/>
    </location>
</feature>
<organism evidence="3 4">
    <name type="scientific">Odynerus spinipes</name>
    <dbReference type="NCBI Taxonomy" id="1348599"/>
    <lineage>
        <taxon>Eukaryota</taxon>
        <taxon>Metazoa</taxon>
        <taxon>Ecdysozoa</taxon>
        <taxon>Arthropoda</taxon>
        <taxon>Hexapoda</taxon>
        <taxon>Insecta</taxon>
        <taxon>Pterygota</taxon>
        <taxon>Neoptera</taxon>
        <taxon>Endopterygota</taxon>
        <taxon>Hymenoptera</taxon>
        <taxon>Apocrita</taxon>
        <taxon>Aculeata</taxon>
        <taxon>Vespoidea</taxon>
        <taxon>Vespidae</taxon>
        <taxon>Eumeninae</taxon>
        <taxon>Odynerus</taxon>
    </lineage>
</organism>
<gene>
    <name evidence="3" type="ORF">KPH14_013076</name>
</gene>
<dbReference type="SUPFAM" id="SSF81296">
    <property type="entry name" value="E set domains"/>
    <property type="match status" value="1"/>
</dbReference>
<dbReference type="InterPro" id="IPR014756">
    <property type="entry name" value="Ig_E-set"/>
</dbReference>
<accession>A0AAD9R7R8</accession>
<evidence type="ECO:0000256" key="1">
    <source>
        <dbReference type="SAM" id="SignalP"/>
    </source>
</evidence>
<dbReference type="InterPro" id="IPR004302">
    <property type="entry name" value="Cellulose/chitin-bd_N"/>
</dbReference>
<feature type="chain" id="PRO_5041963675" description="Chitin-binding type-4 domain-containing protein" evidence="1">
    <location>
        <begin position="19"/>
        <end position="83"/>
    </location>
</feature>
<feature type="non-terminal residue" evidence="3">
    <location>
        <position position="83"/>
    </location>
</feature>
<dbReference type="EMBL" id="JAIFRP010005212">
    <property type="protein sequence ID" value="KAK2574702.1"/>
    <property type="molecule type" value="Genomic_DNA"/>
</dbReference>
<keyword evidence="1" id="KW-0732">Signal</keyword>
<comment type="caution">
    <text evidence="3">The sequence shown here is derived from an EMBL/GenBank/DDBJ whole genome shotgun (WGS) entry which is preliminary data.</text>
</comment>
<reference evidence="3" key="1">
    <citation type="submission" date="2021-08" db="EMBL/GenBank/DDBJ databases">
        <authorList>
            <person name="Misof B."/>
            <person name="Oliver O."/>
            <person name="Podsiadlowski L."/>
            <person name="Donath A."/>
            <person name="Peters R."/>
            <person name="Mayer C."/>
            <person name="Rust J."/>
            <person name="Gunkel S."/>
            <person name="Lesny P."/>
            <person name="Martin S."/>
            <person name="Oeyen J.P."/>
            <person name="Petersen M."/>
            <person name="Panagiotis P."/>
            <person name="Wilbrandt J."/>
            <person name="Tanja T."/>
        </authorList>
    </citation>
    <scope>NUCLEOTIDE SEQUENCE</scope>
    <source>
        <strain evidence="3">GBR_01_08_01A</strain>
        <tissue evidence="3">Thorax + abdomen</tissue>
    </source>
</reference>
<evidence type="ECO:0000313" key="4">
    <source>
        <dbReference type="Proteomes" id="UP001258017"/>
    </source>
</evidence>
<keyword evidence="4" id="KW-1185">Reference proteome</keyword>